<organism evidence="7 8">
    <name type="scientific">Vibrio atlanticus</name>
    <dbReference type="NCBI Taxonomy" id="693153"/>
    <lineage>
        <taxon>Bacteria</taxon>
        <taxon>Pseudomonadati</taxon>
        <taxon>Pseudomonadota</taxon>
        <taxon>Gammaproteobacteria</taxon>
        <taxon>Vibrionales</taxon>
        <taxon>Vibrionaceae</taxon>
        <taxon>Vibrio</taxon>
    </lineage>
</organism>
<dbReference type="Pfam" id="PF25137">
    <property type="entry name" value="ADH_Fe_C"/>
    <property type="match status" value="1"/>
</dbReference>
<keyword evidence="4" id="KW-0520">NAD</keyword>
<dbReference type="Pfam" id="PF00465">
    <property type="entry name" value="Fe-ADH"/>
    <property type="match status" value="1"/>
</dbReference>
<gene>
    <name evidence="7" type="primary">gbsB</name>
    <name evidence="7" type="ORF">VAT7223_00600</name>
</gene>
<dbReference type="InterPro" id="IPR039697">
    <property type="entry name" value="Alcohol_dehydrogenase_Fe"/>
</dbReference>
<dbReference type="Proteomes" id="UP000092876">
    <property type="component" value="Unassembled WGS sequence"/>
</dbReference>
<evidence type="ECO:0000259" key="6">
    <source>
        <dbReference type="Pfam" id="PF25137"/>
    </source>
</evidence>
<dbReference type="Gene3D" id="1.20.1090.10">
    <property type="entry name" value="Dehydroquinate synthase-like - alpha domain"/>
    <property type="match status" value="1"/>
</dbReference>
<protein>
    <submittedName>
        <fullName evidence="7">Alcohol dehydrogenase</fullName>
        <ecNumber evidence="7">1.1.1.1</ecNumber>
    </submittedName>
</protein>
<reference evidence="8" key="1">
    <citation type="submission" date="2016-06" db="EMBL/GenBank/DDBJ databases">
        <authorList>
            <person name="Rodrigo-Torres Lidia"/>
            <person name="Arahal R.David."/>
        </authorList>
    </citation>
    <scope>NUCLEOTIDE SEQUENCE [LARGE SCALE GENOMIC DNA]</scope>
    <source>
        <strain evidence="8">CECT 7223</strain>
    </source>
</reference>
<evidence type="ECO:0000256" key="2">
    <source>
        <dbReference type="ARBA" id="ARBA00007358"/>
    </source>
</evidence>
<name>A0A1C3IJ45_9VIBR</name>
<dbReference type="EC" id="1.1.1.1" evidence="7"/>
<dbReference type="InterPro" id="IPR001670">
    <property type="entry name" value="ADH_Fe/GldA"/>
</dbReference>
<dbReference type="PROSITE" id="PS00913">
    <property type="entry name" value="ADH_IRON_1"/>
    <property type="match status" value="1"/>
</dbReference>
<evidence type="ECO:0000259" key="5">
    <source>
        <dbReference type="Pfam" id="PF00465"/>
    </source>
</evidence>
<evidence type="ECO:0000313" key="8">
    <source>
        <dbReference type="Proteomes" id="UP000092876"/>
    </source>
</evidence>
<dbReference type="GO" id="GO:0046872">
    <property type="term" value="F:metal ion binding"/>
    <property type="evidence" value="ECO:0007669"/>
    <property type="project" value="InterPro"/>
</dbReference>
<keyword evidence="3 7" id="KW-0560">Oxidoreductase</keyword>
<evidence type="ECO:0000256" key="4">
    <source>
        <dbReference type="ARBA" id="ARBA00023027"/>
    </source>
</evidence>
<dbReference type="CDD" id="cd08185">
    <property type="entry name" value="Fe-ADH-like"/>
    <property type="match status" value="1"/>
</dbReference>
<dbReference type="PANTHER" id="PTHR11496:SF102">
    <property type="entry name" value="ALCOHOL DEHYDROGENASE 4"/>
    <property type="match status" value="1"/>
</dbReference>
<evidence type="ECO:0000313" key="7">
    <source>
        <dbReference type="EMBL" id="SBS61307.1"/>
    </source>
</evidence>
<evidence type="ECO:0000256" key="1">
    <source>
        <dbReference type="ARBA" id="ARBA00001962"/>
    </source>
</evidence>
<proteinExistence type="inferred from homology"/>
<feature type="domain" description="Alcohol dehydrogenase iron-type/glycerol dehydrogenase GldA" evidence="5">
    <location>
        <begin position="9"/>
        <end position="186"/>
    </location>
</feature>
<dbReference type="AlphaFoldDB" id="A0A1C3IJ45"/>
<dbReference type="RefSeq" id="WP_065678255.1">
    <property type="nucleotide sequence ID" value="NZ_AP025460.1"/>
</dbReference>
<dbReference type="GeneID" id="94231525"/>
<dbReference type="FunFam" id="3.40.50.1970:FF:000003">
    <property type="entry name" value="Alcohol dehydrogenase, iron-containing"/>
    <property type="match status" value="1"/>
</dbReference>
<sequence>MTQFQHYQPTKLTFGAGEIQKIGQLIAQYGTRCLVVSEPIFDAVKPAYDRIFTLLSEQGIEVTHFDGVVPNPPTTVVELGRQVAIGNNCDVVLAIGGGSSIDTAKIISATINAESLDWAHWFATYDSPFGDVNPLPAKVVPLIAVPTTSGTGSQVTQAAVITDLEQHAKLTLFHPEFFPCEALIDPELMLTLPPRMTAMTGFDAFSHAFESFTGTRPSPFVDGMALEAMKLVIDHLPSVVDNGANLHGRCQLAKADTLGGISLANGGAGAPHPLGEILGSSKTNLPHGLTLAVVYPAYVQLQWRKQPERFAQVAELFGAVGSTEEKAQSLAAALVKFLERIGLESNLTQVGVTKEDVQKLEPAFCFDLPLTSGEEMKKVLQASLVE</sequence>
<dbReference type="SUPFAM" id="SSF56796">
    <property type="entry name" value="Dehydroquinate synthase-like"/>
    <property type="match status" value="1"/>
</dbReference>
<feature type="domain" description="Fe-containing alcohol dehydrogenase-like C-terminal" evidence="6">
    <location>
        <begin position="197"/>
        <end position="360"/>
    </location>
</feature>
<accession>A0A1C3IJ45</accession>
<comment type="similarity">
    <text evidence="2">Belongs to the iron-containing alcohol dehydrogenase family.</text>
</comment>
<dbReference type="GO" id="GO:0004022">
    <property type="term" value="F:alcohol dehydrogenase (NAD+) activity"/>
    <property type="evidence" value="ECO:0007669"/>
    <property type="project" value="UniProtKB-EC"/>
</dbReference>
<dbReference type="InterPro" id="IPR056798">
    <property type="entry name" value="ADH_Fe_C"/>
</dbReference>
<dbReference type="InterPro" id="IPR018211">
    <property type="entry name" value="ADH_Fe_CS"/>
</dbReference>
<evidence type="ECO:0000256" key="3">
    <source>
        <dbReference type="ARBA" id="ARBA00023002"/>
    </source>
</evidence>
<comment type="cofactor">
    <cofactor evidence="1">
        <name>Fe cation</name>
        <dbReference type="ChEBI" id="CHEBI:24875"/>
    </cofactor>
</comment>
<dbReference type="Gene3D" id="3.40.50.1970">
    <property type="match status" value="1"/>
</dbReference>
<dbReference type="PANTHER" id="PTHR11496">
    <property type="entry name" value="ALCOHOL DEHYDROGENASE"/>
    <property type="match status" value="1"/>
</dbReference>
<dbReference type="EMBL" id="FLQP01000007">
    <property type="protein sequence ID" value="SBS61307.1"/>
    <property type="molecule type" value="Genomic_DNA"/>
</dbReference>